<dbReference type="Proteomes" id="UP000825729">
    <property type="component" value="Unassembled WGS sequence"/>
</dbReference>
<comment type="caution">
    <text evidence="1">The sequence shown here is derived from an EMBL/GenBank/DDBJ whole genome shotgun (WGS) entry which is preliminary data.</text>
</comment>
<protein>
    <submittedName>
        <fullName evidence="1">Uncharacterized protein</fullName>
    </submittedName>
</protein>
<dbReference type="AlphaFoldDB" id="A0AAV7EZ65"/>
<accession>A0AAV7EZ65</accession>
<sequence length="78" mass="9369">MTRCVEALQGPVEEIWPCLRLWRQERQGKLHGIFVWSADDSREMGSDMSEEHKLLSPEVIKLLWTRWYVLVTFNIFYL</sequence>
<reference evidence="1 2" key="1">
    <citation type="submission" date="2021-07" db="EMBL/GenBank/DDBJ databases">
        <title>The Aristolochia fimbriata genome: insights into angiosperm evolution, floral development and chemical biosynthesis.</title>
        <authorList>
            <person name="Jiao Y."/>
        </authorList>
    </citation>
    <scope>NUCLEOTIDE SEQUENCE [LARGE SCALE GENOMIC DNA]</scope>
    <source>
        <strain evidence="1">IBCAS-2021</strain>
        <tissue evidence="1">Leaf</tissue>
    </source>
</reference>
<evidence type="ECO:0000313" key="2">
    <source>
        <dbReference type="Proteomes" id="UP000825729"/>
    </source>
</evidence>
<name>A0AAV7EZ65_ARIFI</name>
<organism evidence="1 2">
    <name type="scientific">Aristolochia fimbriata</name>
    <name type="common">White veined hardy Dutchman's pipe vine</name>
    <dbReference type="NCBI Taxonomy" id="158543"/>
    <lineage>
        <taxon>Eukaryota</taxon>
        <taxon>Viridiplantae</taxon>
        <taxon>Streptophyta</taxon>
        <taxon>Embryophyta</taxon>
        <taxon>Tracheophyta</taxon>
        <taxon>Spermatophyta</taxon>
        <taxon>Magnoliopsida</taxon>
        <taxon>Magnoliidae</taxon>
        <taxon>Piperales</taxon>
        <taxon>Aristolochiaceae</taxon>
        <taxon>Aristolochia</taxon>
    </lineage>
</organism>
<keyword evidence="2" id="KW-1185">Reference proteome</keyword>
<gene>
    <name evidence="1" type="ORF">H6P81_006660</name>
</gene>
<dbReference type="EMBL" id="JAINDJ010000003">
    <property type="protein sequence ID" value="KAG9453756.1"/>
    <property type="molecule type" value="Genomic_DNA"/>
</dbReference>
<evidence type="ECO:0000313" key="1">
    <source>
        <dbReference type="EMBL" id="KAG9453756.1"/>
    </source>
</evidence>
<proteinExistence type="predicted"/>